<evidence type="ECO:0000313" key="2">
    <source>
        <dbReference type="EMBL" id="OEE33723.1"/>
    </source>
</evidence>
<name>A0A1E5BE21_9VIBR</name>
<dbReference type="RefSeq" id="WP_017036159.1">
    <property type="nucleotide sequence ID" value="NZ_AJYQ02000101.1"/>
</dbReference>
<feature type="transmembrane region" description="Helical" evidence="1">
    <location>
        <begin position="67"/>
        <end position="89"/>
    </location>
</feature>
<gene>
    <name evidence="2" type="ORF">A1QO_09570</name>
</gene>
<keyword evidence="1" id="KW-0472">Membrane</keyword>
<feature type="transmembrane region" description="Helical" evidence="1">
    <location>
        <begin position="12"/>
        <end position="30"/>
    </location>
</feature>
<evidence type="ECO:0000256" key="1">
    <source>
        <dbReference type="SAM" id="Phobius"/>
    </source>
</evidence>
<sequence length="95" mass="10584">MPSTQPIQSVNRFVIACALIAVLWLNFAYIEHQTDLTPEHHNQHQCELFSSLGHGLNHSLAIADMTVIQYSPLLTYVADTVAASFYAYLARSPPL</sequence>
<dbReference type="OrthoDB" id="5896938at2"/>
<evidence type="ECO:0008006" key="4">
    <source>
        <dbReference type="Google" id="ProtNLM"/>
    </source>
</evidence>
<organism evidence="2 3">
    <name type="scientific">Vibrio genomosp. F10 str. ZF-129</name>
    <dbReference type="NCBI Taxonomy" id="1187848"/>
    <lineage>
        <taxon>Bacteria</taxon>
        <taxon>Pseudomonadati</taxon>
        <taxon>Pseudomonadota</taxon>
        <taxon>Gammaproteobacteria</taxon>
        <taxon>Vibrionales</taxon>
        <taxon>Vibrionaceae</taxon>
        <taxon>Vibrio</taxon>
    </lineage>
</organism>
<proteinExistence type="predicted"/>
<dbReference type="Pfam" id="PF10795">
    <property type="entry name" value="DUF2607"/>
    <property type="match status" value="1"/>
</dbReference>
<dbReference type="AlphaFoldDB" id="A0A1E5BE21"/>
<comment type="caution">
    <text evidence="2">The sequence shown here is derived from an EMBL/GenBank/DDBJ whole genome shotgun (WGS) entry which is preliminary data.</text>
</comment>
<dbReference type="EMBL" id="AJYQ02000101">
    <property type="protein sequence ID" value="OEE33723.1"/>
    <property type="molecule type" value="Genomic_DNA"/>
</dbReference>
<keyword evidence="1" id="KW-0812">Transmembrane</keyword>
<dbReference type="Proteomes" id="UP000094741">
    <property type="component" value="Unassembled WGS sequence"/>
</dbReference>
<evidence type="ECO:0000313" key="3">
    <source>
        <dbReference type="Proteomes" id="UP000094741"/>
    </source>
</evidence>
<keyword evidence="1" id="KW-1133">Transmembrane helix</keyword>
<reference evidence="2 3" key="1">
    <citation type="journal article" date="2012" name="Science">
        <title>Ecological populations of bacteria act as socially cohesive units of antibiotic production and resistance.</title>
        <authorList>
            <person name="Cordero O.X."/>
            <person name="Wildschutte H."/>
            <person name="Kirkup B."/>
            <person name="Proehl S."/>
            <person name="Ngo L."/>
            <person name="Hussain F."/>
            <person name="Le Roux F."/>
            <person name="Mincer T."/>
            <person name="Polz M.F."/>
        </authorList>
    </citation>
    <scope>NUCLEOTIDE SEQUENCE [LARGE SCALE GENOMIC DNA]</scope>
    <source>
        <strain evidence="2 3">ZF-129</strain>
    </source>
</reference>
<accession>A0A1E5BE21</accession>
<protein>
    <recommendedName>
        <fullName evidence="4">DUF2607 domain-containing protein</fullName>
    </recommendedName>
</protein>
<dbReference type="InterPro" id="IPR019731">
    <property type="entry name" value="DUF2607"/>
</dbReference>